<dbReference type="Proteomes" id="UP001054889">
    <property type="component" value="Unassembled WGS sequence"/>
</dbReference>
<feature type="compositionally biased region" description="Low complexity" evidence="4">
    <location>
        <begin position="43"/>
        <end position="62"/>
    </location>
</feature>
<dbReference type="GO" id="GO:0003723">
    <property type="term" value="F:RNA binding"/>
    <property type="evidence" value="ECO:0007669"/>
    <property type="project" value="InterPro"/>
</dbReference>
<dbReference type="FunFam" id="1.25.40.10:FF:001788">
    <property type="entry name" value="Pentatricopeptide repeat-containing protein At4g25270, chloroplastic"/>
    <property type="match status" value="1"/>
</dbReference>
<dbReference type="AlphaFoldDB" id="A0AAV5EK32"/>
<dbReference type="PANTHER" id="PTHR47926">
    <property type="entry name" value="PENTATRICOPEPTIDE REPEAT-CONTAINING PROTEIN"/>
    <property type="match status" value="1"/>
</dbReference>
<keyword evidence="1" id="KW-0677">Repeat</keyword>
<reference evidence="5" key="2">
    <citation type="submission" date="2021-12" db="EMBL/GenBank/DDBJ databases">
        <title>Resequencing data analysis of finger millet.</title>
        <authorList>
            <person name="Hatakeyama M."/>
            <person name="Aluri S."/>
            <person name="Balachadran M.T."/>
            <person name="Sivarajan S.R."/>
            <person name="Poveda L."/>
            <person name="Shimizu-Inatsugi R."/>
            <person name="Schlapbach R."/>
            <person name="Sreeman S.M."/>
            <person name="Shimizu K.K."/>
        </authorList>
    </citation>
    <scope>NUCLEOTIDE SEQUENCE</scope>
</reference>
<keyword evidence="6" id="KW-1185">Reference proteome</keyword>
<dbReference type="InterPro" id="IPR046960">
    <property type="entry name" value="PPR_At4g14850-like_plant"/>
</dbReference>
<dbReference type="InterPro" id="IPR002885">
    <property type="entry name" value="PPR_rpt"/>
</dbReference>
<evidence type="ECO:0000313" key="5">
    <source>
        <dbReference type="EMBL" id="GJN22630.1"/>
    </source>
</evidence>
<dbReference type="PANTHER" id="PTHR47926:SF515">
    <property type="entry name" value="UMP-CMP KINASE"/>
    <property type="match status" value="1"/>
</dbReference>
<dbReference type="GO" id="GO:0009451">
    <property type="term" value="P:RNA modification"/>
    <property type="evidence" value="ECO:0007669"/>
    <property type="project" value="InterPro"/>
</dbReference>
<gene>
    <name evidence="5" type="primary">gb10215</name>
    <name evidence="5" type="ORF">PR202_gb10215</name>
</gene>
<reference evidence="5" key="1">
    <citation type="journal article" date="2018" name="DNA Res.">
        <title>Multiple hybrid de novo genome assembly of finger millet, an orphan allotetraploid crop.</title>
        <authorList>
            <person name="Hatakeyama M."/>
            <person name="Aluri S."/>
            <person name="Balachadran M.T."/>
            <person name="Sivarajan S.R."/>
            <person name="Patrignani A."/>
            <person name="Gruter S."/>
            <person name="Poveda L."/>
            <person name="Shimizu-Inatsugi R."/>
            <person name="Baeten J."/>
            <person name="Francoijs K.J."/>
            <person name="Nataraja K.N."/>
            <person name="Reddy Y.A.N."/>
            <person name="Phadnis S."/>
            <person name="Ravikumar R.L."/>
            <person name="Schlapbach R."/>
            <person name="Sreeman S.M."/>
            <person name="Shimizu K.K."/>
        </authorList>
    </citation>
    <scope>NUCLEOTIDE SEQUENCE</scope>
</reference>
<dbReference type="InterPro" id="IPR011990">
    <property type="entry name" value="TPR-like_helical_dom_sf"/>
</dbReference>
<evidence type="ECO:0008006" key="7">
    <source>
        <dbReference type="Google" id="ProtNLM"/>
    </source>
</evidence>
<feature type="compositionally biased region" description="Low complexity" evidence="4">
    <location>
        <begin position="23"/>
        <end position="35"/>
    </location>
</feature>
<accession>A0AAV5EK32</accession>
<evidence type="ECO:0000256" key="1">
    <source>
        <dbReference type="ARBA" id="ARBA00022737"/>
    </source>
</evidence>
<dbReference type="FunFam" id="1.25.40.10:FF:001836">
    <property type="entry name" value="Os03g0852700 protein"/>
    <property type="match status" value="1"/>
</dbReference>
<feature type="region of interest" description="Disordered" evidence="4">
    <location>
        <begin position="1"/>
        <end position="73"/>
    </location>
</feature>
<feature type="repeat" description="PPR" evidence="3">
    <location>
        <begin position="159"/>
        <end position="193"/>
    </location>
</feature>
<sequence length="778" mass="86532">MAVTATVTHHHTTCSLPRRRKSISTTTTTPSSTGRGSRRRRAPSSSGHHLITTTGTGSRSLPTTPPPPSDALDRVLSDLEAHPRLLTPSLLASLLSAIPRHASPRRRLARLRRLIPVSLLRRHHGALAVRLLHLHASLGLLAYAHHLFDHVLPARAREDALPWTCLVAGYARLGRHHDALALYLQMDEDGVPRDRVTFACAIEACAGAGSLDLGVAVHRDVVRAGLAFDMLLCNALVDMYLQCGDVRRARRVFDAMPVKDSVSWNVMLAGCLRHGGLCPHSIDIWRRMFREGGGHNPWPAALSTMLQLLSSSSFSDSDDDYSKWGLEIHAWVIRHGLDTELSVANALIDMYSEKNELGHALSVFESMPVKDRSSWNAIISAHRNDYSVLMMFRRMVDAGVQPDEMIFATVLSACNNLGLVEGGMRLFSAMENVYRVQPTMEHCACIVNMLGKAGMVNDAYEFVSKRMSLNSEPTVLRDLLRACSVHGNIRIGEIVAENLFDLEPDNEQNFILLMRIYQRAGRLEDMERVKMMMGDTDRNDCTEPMKKMMWNTSEVYKYSYATMRKRCKYGVQTQNCAENNISFLHVVFDTVAVINAPAIERRPRRRRRRHHAVPPRWGRRGGFGGTAWEVLRRHFSRKRAVNVRRINPKVPKEEAVAISGRLLQILTDHGPLTVGNTWNHAKDAGIDGLNSKTHMKILLKWMTGRRVVKLTCAHVGNAKKFLYSPYTEDSSASKEETASSASTQPTQGIGKYARAQLKKQEAAAAAAASSAAAAAALH</sequence>
<dbReference type="EMBL" id="BQKI01000076">
    <property type="protein sequence ID" value="GJN22630.1"/>
    <property type="molecule type" value="Genomic_DNA"/>
</dbReference>
<evidence type="ECO:0000256" key="3">
    <source>
        <dbReference type="PROSITE-ProRule" id="PRU00708"/>
    </source>
</evidence>
<feature type="repeat" description="PPR" evidence="3">
    <location>
        <begin position="229"/>
        <end position="263"/>
    </location>
</feature>
<proteinExistence type="predicted"/>
<comment type="caution">
    <text evidence="5">The sequence shown here is derived from an EMBL/GenBank/DDBJ whole genome shotgun (WGS) entry which is preliminary data.</text>
</comment>
<dbReference type="InterPro" id="IPR046848">
    <property type="entry name" value="E_motif"/>
</dbReference>
<dbReference type="NCBIfam" id="TIGR00756">
    <property type="entry name" value="PPR"/>
    <property type="match status" value="1"/>
</dbReference>
<dbReference type="FunFam" id="1.25.40.10:FF:000285">
    <property type="entry name" value="Pentatricopeptide repeat-containing protein, chloroplastic"/>
    <property type="match status" value="1"/>
</dbReference>
<name>A0AAV5EK32_ELECO</name>
<dbReference type="Pfam" id="PF20431">
    <property type="entry name" value="E_motif"/>
    <property type="match status" value="1"/>
</dbReference>
<protein>
    <recommendedName>
        <fullName evidence="7">Pentatricopeptide repeat-containing protein</fullName>
    </recommendedName>
</protein>
<evidence type="ECO:0000313" key="6">
    <source>
        <dbReference type="Proteomes" id="UP001054889"/>
    </source>
</evidence>
<keyword evidence="2" id="KW-0809">Transit peptide</keyword>
<evidence type="ECO:0000256" key="4">
    <source>
        <dbReference type="SAM" id="MobiDB-lite"/>
    </source>
</evidence>
<evidence type="ECO:0000256" key="2">
    <source>
        <dbReference type="ARBA" id="ARBA00022946"/>
    </source>
</evidence>
<feature type="compositionally biased region" description="Basic residues" evidence="4">
    <location>
        <begin position="8"/>
        <end position="22"/>
    </location>
</feature>
<dbReference type="Gene3D" id="1.25.40.10">
    <property type="entry name" value="Tetratricopeptide repeat domain"/>
    <property type="match status" value="3"/>
</dbReference>
<dbReference type="Pfam" id="PF13812">
    <property type="entry name" value="PPR_3"/>
    <property type="match status" value="1"/>
</dbReference>
<organism evidence="5 6">
    <name type="scientific">Eleusine coracana subsp. coracana</name>
    <dbReference type="NCBI Taxonomy" id="191504"/>
    <lineage>
        <taxon>Eukaryota</taxon>
        <taxon>Viridiplantae</taxon>
        <taxon>Streptophyta</taxon>
        <taxon>Embryophyta</taxon>
        <taxon>Tracheophyta</taxon>
        <taxon>Spermatophyta</taxon>
        <taxon>Magnoliopsida</taxon>
        <taxon>Liliopsida</taxon>
        <taxon>Poales</taxon>
        <taxon>Poaceae</taxon>
        <taxon>PACMAD clade</taxon>
        <taxon>Chloridoideae</taxon>
        <taxon>Cynodonteae</taxon>
        <taxon>Eleusininae</taxon>
        <taxon>Eleusine</taxon>
    </lineage>
</organism>
<dbReference type="PROSITE" id="PS51375">
    <property type="entry name" value="PPR"/>
    <property type="match status" value="2"/>
</dbReference>
<dbReference type="Pfam" id="PF01535">
    <property type="entry name" value="PPR"/>
    <property type="match status" value="2"/>
</dbReference>